<sequence length="307" mass="32988">MFKEAMKLSRHVLSASHAFDDVSGFAREYCKLPNSSLLILCGDQMLHLQYTLGREIGGTPSFVQKYMAPALPAMLPGLTEEVALAWESQLCPVAASADGSPSEVNLIRAVSGVRASALIHKLAVVSIVLDYAPACLRRHVVSLSGFYKDKDKLKKEMSGTVTPVVSAALRDHDSPAMTVAPPMLKSLVEMIVASVGSTSGQTTVGEDQVLESVTNHLVALMFAAFDTTMLTATHAMMDLLSQDPEVCMIPMRNEASEQLALGDGRWTMGSLTSLKLMDRYCAAVAAVEFPSLISTIASYKSRNGCIQ</sequence>
<evidence type="ECO:0000256" key="3">
    <source>
        <dbReference type="ARBA" id="ARBA00022723"/>
    </source>
</evidence>
<comment type="caution">
    <text evidence="6">The sequence shown here is derived from an EMBL/GenBank/DDBJ whole genome shotgun (WGS) entry which is preliminary data.</text>
</comment>
<organism evidence="6 7">
    <name type="scientific">Elasticomyces elasticus</name>
    <dbReference type="NCBI Taxonomy" id="574655"/>
    <lineage>
        <taxon>Eukaryota</taxon>
        <taxon>Fungi</taxon>
        <taxon>Dikarya</taxon>
        <taxon>Ascomycota</taxon>
        <taxon>Pezizomycotina</taxon>
        <taxon>Dothideomycetes</taxon>
        <taxon>Dothideomycetidae</taxon>
        <taxon>Mycosphaerellales</taxon>
        <taxon>Teratosphaeriaceae</taxon>
        <taxon>Elasticomyces</taxon>
    </lineage>
</organism>
<dbReference type="EMBL" id="JAVRQU010000010">
    <property type="protein sequence ID" value="KAK5698278.1"/>
    <property type="molecule type" value="Genomic_DNA"/>
</dbReference>
<comment type="cofactor">
    <cofactor evidence="1">
        <name>heme</name>
        <dbReference type="ChEBI" id="CHEBI:30413"/>
    </cofactor>
</comment>
<dbReference type="GO" id="GO:0020037">
    <property type="term" value="F:heme binding"/>
    <property type="evidence" value="ECO:0007669"/>
    <property type="project" value="InterPro"/>
</dbReference>
<dbReference type="Gene3D" id="1.10.630.10">
    <property type="entry name" value="Cytochrome P450"/>
    <property type="match status" value="1"/>
</dbReference>
<dbReference type="AlphaFoldDB" id="A0AAN7W655"/>
<evidence type="ECO:0000313" key="6">
    <source>
        <dbReference type="EMBL" id="KAK5698278.1"/>
    </source>
</evidence>
<dbReference type="PANTHER" id="PTHR46206">
    <property type="entry name" value="CYTOCHROME P450"/>
    <property type="match status" value="1"/>
</dbReference>
<dbReference type="GO" id="GO:0004497">
    <property type="term" value="F:monooxygenase activity"/>
    <property type="evidence" value="ECO:0007669"/>
    <property type="project" value="InterPro"/>
</dbReference>
<comment type="similarity">
    <text evidence="2">Belongs to the cytochrome P450 family.</text>
</comment>
<keyword evidence="3" id="KW-0479">Metal-binding</keyword>
<protein>
    <submittedName>
        <fullName evidence="6">Uncharacterized protein</fullName>
    </submittedName>
</protein>
<name>A0AAN7W655_9PEZI</name>
<evidence type="ECO:0000256" key="4">
    <source>
        <dbReference type="ARBA" id="ARBA00023002"/>
    </source>
</evidence>
<keyword evidence="5" id="KW-0408">Iron</keyword>
<reference evidence="6" key="1">
    <citation type="submission" date="2023-08" db="EMBL/GenBank/DDBJ databases">
        <title>Black Yeasts Isolated from many extreme environments.</title>
        <authorList>
            <person name="Coleine C."/>
            <person name="Stajich J.E."/>
            <person name="Selbmann L."/>
        </authorList>
    </citation>
    <scope>NUCLEOTIDE SEQUENCE</scope>
    <source>
        <strain evidence="6">CCFEE 5810</strain>
    </source>
</reference>
<dbReference type="GO" id="GO:0005506">
    <property type="term" value="F:iron ion binding"/>
    <property type="evidence" value="ECO:0007669"/>
    <property type="project" value="InterPro"/>
</dbReference>
<evidence type="ECO:0000256" key="5">
    <source>
        <dbReference type="ARBA" id="ARBA00023004"/>
    </source>
</evidence>
<dbReference type="GO" id="GO:0016705">
    <property type="term" value="F:oxidoreductase activity, acting on paired donors, with incorporation or reduction of molecular oxygen"/>
    <property type="evidence" value="ECO:0007669"/>
    <property type="project" value="InterPro"/>
</dbReference>
<dbReference type="SUPFAM" id="SSF48264">
    <property type="entry name" value="Cytochrome P450"/>
    <property type="match status" value="1"/>
</dbReference>
<evidence type="ECO:0000256" key="1">
    <source>
        <dbReference type="ARBA" id="ARBA00001971"/>
    </source>
</evidence>
<dbReference type="InterPro" id="IPR036396">
    <property type="entry name" value="Cyt_P450_sf"/>
</dbReference>
<keyword evidence="4" id="KW-0560">Oxidoreductase</keyword>
<gene>
    <name evidence="6" type="ORF">LTR97_007239</name>
</gene>
<accession>A0AAN7W655</accession>
<evidence type="ECO:0000256" key="2">
    <source>
        <dbReference type="ARBA" id="ARBA00010617"/>
    </source>
</evidence>
<proteinExistence type="inferred from homology"/>
<evidence type="ECO:0000313" key="7">
    <source>
        <dbReference type="Proteomes" id="UP001310594"/>
    </source>
</evidence>
<dbReference type="Proteomes" id="UP001310594">
    <property type="component" value="Unassembled WGS sequence"/>
</dbReference>